<feature type="region of interest" description="Disordered" evidence="1">
    <location>
        <begin position="1"/>
        <end position="178"/>
    </location>
</feature>
<name>A0ABR1U288_9PEZI</name>
<feature type="compositionally biased region" description="Basic and acidic residues" evidence="1">
    <location>
        <begin position="264"/>
        <end position="289"/>
    </location>
</feature>
<sequence>MSGNNNNNNNTPKPSGSPPFGAPTEPRAMREQAARAAGGGRGRIRVALPIVPPPGQPPNQYPFGENNDDGRSGSAVVFGVAEGSDTRVRHPNAEAYPPPQVQQQGPPRVGGHIRPPPGLFQPPSGPAYQPRADANMGRRVSSDGAVYPPPQQDNRRVSRGFNPERMHHRGPAEGRFFSRCPPDYSGWLPGYSGAPRSTEPQTKLSSRWLTRVLQQTVAHDHVIASRRRSQEIIAQRAAEEQRLRQEQQELQELQARFVEHQRGLEAQKAAREQAARVEKAREQFEKGRDFEDDDDFYPGHRRNGGSI</sequence>
<gene>
    <name evidence="2" type="ORF">PG996_012325</name>
</gene>
<evidence type="ECO:0000256" key="1">
    <source>
        <dbReference type="SAM" id="MobiDB-lite"/>
    </source>
</evidence>
<comment type="caution">
    <text evidence="2">The sequence shown here is derived from an EMBL/GenBank/DDBJ whole genome shotgun (WGS) entry which is preliminary data.</text>
</comment>
<feature type="compositionally biased region" description="Pro residues" evidence="1">
    <location>
        <begin position="114"/>
        <end position="125"/>
    </location>
</feature>
<evidence type="ECO:0000313" key="3">
    <source>
        <dbReference type="Proteomes" id="UP001446871"/>
    </source>
</evidence>
<feature type="compositionally biased region" description="Low complexity" evidence="1">
    <location>
        <begin position="101"/>
        <end position="110"/>
    </location>
</feature>
<reference evidence="2 3" key="1">
    <citation type="submission" date="2023-01" db="EMBL/GenBank/DDBJ databases">
        <title>Analysis of 21 Apiospora genomes using comparative genomics revels a genus with tremendous synthesis potential of carbohydrate active enzymes and secondary metabolites.</title>
        <authorList>
            <person name="Sorensen T."/>
        </authorList>
    </citation>
    <scope>NUCLEOTIDE SEQUENCE [LARGE SCALE GENOMIC DNA]</scope>
    <source>
        <strain evidence="2 3">CBS 83171</strain>
    </source>
</reference>
<dbReference type="EMBL" id="JAQQWM010000008">
    <property type="protein sequence ID" value="KAK8053024.1"/>
    <property type="molecule type" value="Genomic_DNA"/>
</dbReference>
<accession>A0ABR1U288</accession>
<feature type="compositionally biased region" description="Low complexity" evidence="1">
    <location>
        <begin position="1"/>
        <end position="10"/>
    </location>
</feature>
<feature type="region of interest" description="Disordered" evidence="1">
    <location>
        <begin position="264"/>
        <end position="307"/>
    </location>
</feature>
<dbReference type="Proteomes" id="UP001446871">
    <property type="component" value="Unassembled WGS sequence"/>
</dbReference>
<protein>
    <submittedName>
        <fullName evidence="2">Uncharacterized protein</fullName>
    </submittedName>
</protein>
<proteinExistence type="predicted"/>
<evidence type="ECO:0000313" key="2">
    <source>
        <dbReference type="EMBL" id="KAK8053024.1"/>
    </source>
</evidence>
<feature type="compositionally biased region" description="Pro residues" evidence="1">
    <location>
        <begin position="50"/>
        <end position="60"/>
    </location>
</feature>
<organism evidence="2 3">
    <name type="scientific">Apiospora saccharicola</name>
    <dbReference type="NCBI Taxonomy" id="335842"/>
    <lineage>
        <taxon>Eukaryota</taxon>
        <taxon>Fungi</taxon>
        <taxon>Dikarya</taxon>
        <taxon>Ascomycota</taxon>
        <taxon>Pezizomycotina</taxon>
        <taxon>Sordariomycetes</taxon>
        <taxon>Xylariomycetidae</taxon>
        <taxon>Amphisphaeriales</taxon>
        <taxon>Apiosporaceae</taxon>
        <taxon>Apiospora</taxon>
    </lineage>
</organism>
<keyword evidence="3" id="KW-1185">Reference proteome</keyword>